<protein>
    <submittedName>
        <fullName evidence="2">Uncharacterized protein</fullName>
    </submittedName>
</protein>
<evidence type="ECO:0000313" key="2">
    <source>
        <dbReference type="WBParaSite" id="PS1159_v2.g12442.t1"/>
    </source>
</evidence>
<dbReference type="Proteomes" id="UP000887580">
    <property type="component" value="Unplaced"/>
</dbReference>
<reference evidence="2" key="1">
    <citation type="submission" date="2022-11" db="UniProtKB">
        <authorList>
            <consortium name="WormBaseParasite"/>
        </authorList>
    </citation>
    <scope>IDENTIFICATION</scope>
</reference>
<name>A0AC35F008_9BILA</name>
<sequence>MTSPPPIKRQKTMRRFLFVFNQTHPNFRFAEFRAVCDLFQIPFDEKQLLTNEHLHIFEYKNEDGVKKILSRATLLRAVYELFFEASDLDEMETKMRENSKVFEVYNNEAETWKFQIRPQGKRPDSDRITELRERFTPLLKNDRAPVSLENPKHEFTLIEDFLTIPAENRKIYFGRKIGDGQYLLKSRYNLKDRKYIGNSTMDPELAFIQANLIHAQPNSIILDPFSGTGS</sequence>
<evidence type="ECO:0000313" key="1">
    <source>
        <dbReference type="Proteomes" id="UP000887580"/>
    </source>
</evidence>
<dbReference type="WBParaSite" id="PS1159_v2.g12442.t1">
    <property type="protein sequence ID" value="PS1159_v2.g12442.t1"/>
    <property type="gene ID" value="PS1159_v2.g12442"/>
</dbReference>
<accession>A0AC35F008</accession>
<proteinExistence type="predicted"/>
<organism evidence="1 2">
    <name type="scientific">Panagrolaimus sp. PS1159</name>
    <dbReference type="NCBI Taxonomy" id="55785"/>
    <lineage>
        <taxon>Eukaryota</taxon>
        <taxon>Metazoa</taxon>
        <taxon>Ecdysozoa</taxon>
        <taxon>Nematoda</taxon>
        <taxon>Chromadorea</taxon>
        <taxon>Rhabditida</taxon>
        <taxon>Tylenchina</taxon>
        <taxon>Panagrolaimomorpha</taxon>
        <taxon>Panagrolaimoidea</taxon>
        <taxon>Panagrolaimidae</taxon>
        <taxon>Panagrolaimus</taxon>
    </lineage>
</organism>